<proteinExistence type="predicted"/>
<evidence type="ECO:0000313" key="3">
    <source>
        <dbReference type="Proteomes" id="UP001164064"/>
    </source>
</evidence>
<organism evidence="2 3">
    <name type="scientific">Acinetobacter ursingii</name>
    <dbReference type="NCBI Taxonomy" id="108980"/>
    <lineage>
        <taxon>Bacteria</taxon>
        <taxon>Pseudomonadati</taxon>
        <taxon>Pseudomonadota</taxon>
        <taxon>Gammaproteobacteria</taxon>
        <taxon>Moraxellales</taxon>
        <taxon>Moraxellaceae</taxon>
        <taxon>Acinetobacter</taxon>
    </lineage>
</organism>
<keyword evidence="1" id="KW-0472">Membrane</keyword>
<feature type="transmembrane region" description="Helical" evidence="1">
    <location>
        <begin position="39"/>
        <end position="59"/>
    </location>
</feature>
<sequence length="125" mass="14488">MNKSRAVLELVLAITFYVVILIISLKALTHIENQSLKVLVSLLPVLPVILVIWIIIRQFIRFDELQRKIQLQALAISFLGTAFLTFSYGFLENIGFPKLTMFIVWPMMGTFWSMSTIIGSWYYNR</sequence>
<gene>
    <name evidence="2" type="ORF">LSO60_00790</name>
</gene>
<accession>A0AA46NHL5</accession>
<feature type="transmembrane region" description="Helical" evidence="1">
    <location>
        <begin position="103"/>
        <end position="123"/>
    </location>
</feature>
<name>A0AA46NHL5_9GAMM</name>
<feature type="transmembrane region" description="Helical" evidence="1">
    <location>
        <begin position="71"/>
        <end position="91"/>
    </location>
</feature>
<dbReference type="AlphaFoldDB" id="A0AA46NHL5"/>
<dbReference type="Proteomes" id="UP001164064">
    <property type="component" value="Chromosome"/>
</dbReference>
<evidence type="ECO:0000313" key="2">
    <source>
        <dbReference type="EMBL" id="UYF71872.1"/>
    </source>
</evidence>
<keyword evidence="1" id="KW-0812">Transmembrane</keyword>
<feature type="transmembrane region" description="Helical" evidence="1">
    <location>
        <begin position="7"/>
        <end position="27"/>
    </location>
</feature>
<reference evidence="2" key="1">
    <citation type="journal article" date="2022" name="J Glob Antimicrob Resist">
        <title>Comparative analysis of IMP-4- and OXA-58-containing plasmids of three carbapenemase-producing Acinetobacter ursingii strains in the Netherlands.</title>
        <authorList>
            <person name="Hendrickx A.P.A."/>
            <person name="Schade R.P."/>
            <person name="Landman F."/>
            <person name="Bosch T."/>
            <person name="Schouls L.M."/>
            <person name="van Dijk K."/>
        </authorList>
    </citation>
    <scope>NUCLEOTIDE SEQUENCE</scope>
    <source>
        <strain evidence="2">RIVM_C010559</strain>
    </source>
</reference>
<dbReference type="RefSeq" id="WP_263512692.1">
    <property type="nucleotide sequence ID" value="NZ_CP089051.1"/>
</dbReference>
<evidence type="ECO:0000256" key="1">
    <source>
        <dbReference type="SAM" id="Phobius"/>
    </source>
</evidence>
<keyword evidence="1" id="KW-1133">Transmembrane helix</keyword>
<protein>
    <submittedName>
        <fullName evidence="2">Uncharacterized protein</fullName>
    </submittedName>
</protein>
<dbReference type="EMBL" id="CP089051">
    <property type="protein sequence ID" value="UYF71872.1"/>
    <property type="molecule type" value="Genomic_DNA"/>
</dbReference>